<keyword evidence="4" id="KW-1185">Reference proteome</keyword>
<evidence type="ECO:0000313" key="1">
    <source>
        <dbReference type="EMBL" id="NUU03012.1"/>
    </source>
</evidence>
<accession>A0A246WN73</accession>
<reference evidence="2 3" key="1">
    <citation type="submission" date="2017-06" db="EMBL/GenBank/DDBJ databases">
        <title>Herbaspirillum phytohormonus sp. nov., isolated from the root nodule of Robinia pseudoacacia in lead-zinc mine.</title>
        <authorList>
            <person name="Fan M."/>
            <person name="Lin Y."/>
        </authorList>
    </citation>
    <scope>NUCLEOTIDE SEQUENCE [LARGE SCALE GENOMIC DNA]</scope>
    <source>
        <strain evidence="2 3">HZ10</strain>
    </source>
</reference>
<sequence>MGHLLGATHAGVALQTTVPPGLEPASTEDAYQAQLAFLQRSRSGIGGWKVGAKSEDGPIQGAPLPLSCLHPTSSAIARGAFPVLGLELEIMFCFDWAFTPRSTPVPEEEVMESISAVGASIEIVSSRLAGWPDVPRLCQLADLQNHGALVTGELADYHEGFDFRRPQAHLTFNGADVFKGQGSNPAGDPRRLLGWLVNHCSEHGIAIPAGTVVTTGSYTGMFFPREPGLVIGQISGLPPIHFELS</sequence>
<reference evidence="1 4" key="2">
    <citation type="journal article" date="2020" name="Front. Plant Sci.">
        <title>Isolation of Rhizosphere Bacteria That Improve Quality and Water Stress Tolerance in Greenhouse Ornamentals.</title>
        <authorList>
            <person name="Nordstedt N.P."/>
            <person name="Jones M.L."/>
        </authorList>
    </citation>
    <scope>NUCLEOTIDE SEQUENCE [LARGE SCALE GENOMIC DNA]</scope>
    <source>
        <strain evidence="1 4">C6C2</strain>
    </source>
</reference>
<evidence type="ECO:0000313" key="4">
    <source>
        <dbReference type="Proteomes" id="UP000536746"/>
    </source>
</evidence>
<dbReference type="PANTHER" id="PTHR30143">
    <property type="entry name" value="ACID HYDRATASE"/>
    <property type="match status" value="1"/>
</dbReference>
<protein>
    <submittedName>
        <fullName evidence="2">2-keto-4-pentenoate hydratase</fullName>
    </submittedName>
</protein>
<proteinExistence type="predicted"/>
<dbReference type="EMBL" id="JABFMT010000016">
    <property type="protein sequence ID" value="NUU03012.1"/>
    <property type="molecule type" value="Genomic_DNA"/>
</dbReference>
<dbReference type="GO" id="GO:0005737">
    <property type="term" value="C:cytoplasm"/>
    <property type="evidence" value="ECO:0007669"/>
    <property type="project" value="TreeGrafter"/>
</dbReference>
<dbReference type="SUPFAM" id="SSF56529">
    <property type="entry name" value="FAH"/>
    <property type="match status" value="1"/>
</dbReference>
<dbReference type="OrthoDB" id="8689761at2"/>
<dbReference type="Proteomes" id="UP000536746">
    <property type="component" value="Unassembled WGS sequence"/>
</dbReference>
<gene>
    <name evidence="2" type="ORF">CEJ42_20150</name>
    <name evidence="1" type="ORF">HNO84_15510</name>
</gene>
<name>A0A246WN73_9BURK</name>
<dbReference type="AlphaFoldDB" id="A0A246WN73"/>
<evidence type="ECO:0000313" key="3">
    <source>
        <dbReference type="Proteomes" id="UP000197596"/>
    </source>
</evidence>
<organism evidence="2 3">
    <name type="scientific">Herbaspirillum robiniae</name>
    <dbReference type="NCBI Taxonomy" id="2014887"/>
    <lineage>
        <taxon>Bacteria</taxon>
        <taxon>Pseudomonadati</taxon>
        <taxon>Pseudomonadota</taxon>
        <taxon>Betaproteobacteria</taxon>
        <taxon>Burkholderiales</taxon>
        <taxon>Oxalobacteraceae</taxon>
        <taxon>Herbaspirillum</taxon>
    </lineage>
</organism>
<dbReference type="PANTHER" id="PTHR30143:SF0">
    <property type="entry name" value="2-KETO-4-PENTENOATE HYDRATASE"/>
    <property type="match status" value="1"/>
</dbReference>
<dbReference type="Proteomes" id="UP000197596">
    <property type="component" value="Unassembled WGS sequence"/>
</dbReference>
<comment type="caution">
    <text evidence="2">The sequence shown here is derived from an EMBL/GenBank/DDBJ whole genome shotgun (WGS) entry which is preliminary data.</text>
</comment>
<dbReference type="GO" id="GO:0008684">
    <property type="term" value="F:2-oxopent-4-enoate hydratase activity"/>
    <property type="evidence" value="ECO:0007669"/>
    <property type="project" value="TreeGrafter"/>
</dbReference>
<dbReference type="EMBL" id="NJGU01000011">
    <property type="protein sequence ID" value="OWY27436.1"/>
    <property type="molecule type" value="Genomic_DNA"/>
</dbReference>
<dbReference type="Gene3D" id="3.90.850.10">
    <property type="entry name" value="Fumarylacetoacetase-like, C-terminal domain"/>
    <property type="match status" value="1"/>
</dbReference>
<evidence type="ECO:0000313" key="2">
    <source>
        <dbReference type="EMBL" id="OWY27436.1"/>
    </source>
</evidence>
<dbReference type="InterPro" id="IPR050772">
    <property type="entry name" value="Hydratase-Decarb/MhpD_sf"/>
</dbReference>
<dbReference type="InterPro" id="IPR036663">
    <property type="entry name" value="Fumarylacetoacetase_C_sf"/>
</dbReference>